<evidence type="ECO:0000256" key="3">
    <source>
        <dbReference type="SAM" id="MobiDB-lite"/>
    </source>
</evidence>
<dbReference type="PROSITE" id="PS51517">
    <property type="entry name" value="NDT80"/>
    <property type="match status" value="1"/>
</dbReference>
<dbReference type="PANTHER" id="PTHR35144">
    <property type="entry name" value="MEIOSIS-SPECIFIC TRANSCRIPTION FACTOR NDT80"/>
    <property type="match status" value="1"/>
</dbReference>
<dbReference type="GO" id="GO:0003677">
    <property type="term" value="F:DNA binding"/>
    <property type="evidence" value="ECO:0007669"/>
    <property type="project" value="UniProtKB-KW"/>
</dbReference>
<evidence type="ECO:0000259" key="4">
    <source>
        <dbReference type="PROSITE" id="PS51517"/>
    </source>
</evidence>
<keyword evidence="1 2" id="KW-0238">DNA-binding</keyword>
<feature type="domain" description="NDT80" evidence="4">
    <location>
        <begin position="84"/>
        <end position="315"/>
    </location>
</feature>
<feature type="compositionally biased region" description="Basic and acidic residues" evidence="3">
    <location>
        <begin position="80"/>
        <end position="95"/>
    </location>
</feature>
<feature type="compositionally biased region" description="Low complexity" evidence="3">
    <location>
        <begin position="368"/>
        <end position="387"/>
    </location>
</feature>
<dbReference type="GO" id="GO:0003700">
    <property type="term" value="F:DNA-binding transcription factor activity"/>
    <property type="evidence" value="ECO:0007669"/>
    <property type="project" value="UniProtKB-UniRule"/>
</dbReference>
<sequence>MSTFNSMPGLPTGASASESMAMNLSSGQPQNMGMDVFDQDLTFDESLLDGTALPNLPFGSSYDLDAFSTTFEDPFSYSSRHFEPAPHQDVLHEESSPQEPDNKLLGFSAPVSSATIINENNQFVEANMTAELYGMFFVAEDVFGGDSTGRPLELTCYRRNLWQCSGQITLPRMITNIMNEQGQHVQIFELMASITAVESIEGKSTEIISIPWKNANPQGGEDSKAVSAPPNITLDLSTGQELDAHRVSLPVSWKRLQFKHATANNGRRKGLQQHYVVKISLLGKTQTGEFIKIAEIQSGPVIVRGRSPRNFDSRKDVPLTGDKRFDRRSTSTSNADQPTLKLERENSQAFPQRFPSAGSVQVSSIHPSSTSTILTSQQTNDWTTPQPLSHPLPSPQPQASPHPAKRVALSPTMARPPIPAWSNDSNSSAKAQATHNSRSSTSRQNTSLPINLSLSEDERSPNRSSAELHSPNSGKNHSTTGVNREASPAEEADPLYEYFPLTVDDWMPPVDAVYRPHVVHHTIMPPEMKAQQLRSKAKRYFAPE</sequence>
<evidence type="ECO:0000256" key="1">
    <source>
        <dbReference type="ARBA" id="ARBA00023125"/>
    </source>
</evidence>
<evidence type="ECO:0000313" key="6">
    <source>
        <dbReference type="Proteomes" id="UP000277212"/>
    </source>
</evidence>
<comment type="caution">
    <text evidence="5">The sequence shown here is derived from an EMBL/GenBank/DDBJ whole genome shotgun (WGS) entry which is preliminary data.</text>
</comment>
<protein>
    <recommendedName>
        <fullName evidence="4">NDT80 domain-containing protein</fullName>
    </recommendedName>
</protein>
<dbReference type="InterPro" id="IPR024061">
    <property type="entry name" value="NDT80_DNA-bd_dom"/>
</dbReference>
<proteinExistence type="predicted"/>
<dbReference type="PANTHER" id="PTHR35144:SF1">
    <property type="entry name" value="PROTEIN PACG"/>
    <property type="match status" value="1"/>
</dbReference>
<dbReference type="GO" id="GO:0051321">
    <property type="term" value="P:meiotic cell cycle"/>
    <property type="evidence" value="ECO:0007669"/>
    <property type="project" value="TreeGrafter"/>
</dbReference>
<dbReference type="InterPro" id="IPR008967">
    <property type="entry name" value="p53-like_TF_DNA-bd_sf"/>
</dbReference>
<feature type="compositionally biased region" description="Pro residues" evidence="3">
    <location>
        <begin position="388"/>
        <end position="400"/>
    </location>
</feature>
<feature type="compositionally biased region" description="Polar residues" evidence="3">
    <location>
        <begin position="422"/>
        <end position="435"/>
    </location>
</feature>
<organism evidence="5 6">
    <name type="scientific">Fusarium kuroshium</name>
    <dbReference type="NCBI Taxonomy" id="2010991"/>
    <lineage>
        <taxon>Eukaryota</taxon>
        <taxon>Fungi</taxon>
        <taxon>Dikarya</taxon>
        <taxon>Ascomycota</taxon>
        <taxon>Pezizomycotina</taxon>
        <taxon>Sordariomycetes</taxon>
        <taxon>Hypocreomycetidae</taxon>
        <taxon>Hypocreales</taxon>
        <taxon>Nectriaceae</taxon>
        <taxon>Fusarium</taxon>
        <taxon>Fusarium solani species complex</taxon>
    </lineage>
</organism>
<name>A0A3M2RT14_9HYPO</name>
<dbReference type="Pfam" id="PF05224">
    <property type="entry name" value="NDT80_PhoG"/>
    <property type="match status" value="1"/>
</dbReference>
<dbReference type="Gene3D" id="2.60.40.1390">
    <property type="entry name" value="NDT80 DNA-binding domain"/>
    <property type="match status" value="1"/>
</dbReference>
<dbReference type="STRING" id="2010991.A0A3M2RT14"/>
<gene>
    <name evidence="5" type="ORF">CDV36_011930</name>
</gene>
<keyword evidence="6" id="KW-1185">Reference proteome</keyword>
<feature type="region of interest" description="Disordered" evidence="3">
    <location>
        <begin position="78"/>
        <end position="100"/>
    </location>
</feature>
<reference evidence="5 6" key="1">
    <citation type="submission" date="2017-06" db="EMBL/GenBank/DDBJ databases">
        <title>Comparative genomic analysis of Ambrosia Fusariam Clade fungi.</title>
        <authorList>
            <person name="Stajich J.E."/>
            <person name="Carrillo J."/>
            <person name="Kijimoto T."/>
            <person name="Eskalen A."/>
            <person name="O'Donnell K."/>
            <person name="Kasson M."/>
        </authorList>
    </citation>
    <scope>NUCLEOTIDE SEQUENCE [LARGE SCALE GENOMIC DNA]</scope>
    <source>
        <strain evidence="5">UCR3666</strain>
    </source>
</reference>
<evidence type="ECO:0000313" key="5">
    <source>
        <dbReference type="EMBL" id="RMJ08453.1"/>
    </source>
</evidence>
<dbReference type="InterPro" id="IPR052605">
    <property type="entry name" value="Fungal_trans_regulator"/>
</dbReference>
<dbReference type="EMBL" id="NKUJ01000286">
    <property type="protein sequence ID" value="RMJ08453.1"/>
    <property type="molecule type" value="Genomic_DNA"/>
</dbReference>
<feature type="region of interest" description="Disordered" evidence="3">
    <location>
        <begin position="354"/>
        <end position="489"/>
    </location>
</feature>
<dbReference type="AlphaFoldDB" id="A0A3M2RT14"/>
<dbReference type="GO" id="GO:0000228">
    <property type="term" value="C:nuclear chromosome"/>
    <property type="evidence" value="ECO:0007669"/>
    <property type="project" value="TreeGrafter"/>
</dbReference>
<evidence type="ECO:0000256" key="2">
    <source>
        <dbReference type="PROSITE-ProRule" id="PRU00850"/>
    </source>
</evidence>
<dbReference type="OrthoDB" id="4117572at2759"/>
<dbReference type="InterPro" id="IPR037141">
    <property type="entry name" value="NDT80_DNA-bd_dom_sf"/>
</dbReference>
<feature type="DNA-binding region" description="NDT80" evidence="2">
    <location>
        <begin position="84"/>
        <end position="315"/>
    </location>
</feature>
<dbReference type="SUPFAM" id="SSF49417">
    <property type="entry name" value="p53-like transcription factors"/>
    <property type="match status" value="1"/>
</dbReference>
<feature type="compositionally biased region" description="Polar residues" evidence="3">
    <location>
        <begin position="462"/>
        <end position="482"/>
    </location>
</feature>
<feature type="compositionally biased region" description="Low complexity" evidence="3">
    <location>
        <begin position="436"/>
        <end position="447"/>
    </location>
</feature>
<dbReference type="Proteomes" id="UP000277212">
    <property type="component" value="Unassembled WGS sequence"/>
</dbReference>
<accession>A0A3M2RT14</accession>
<feature type="compositionally biased region" description="Polar residues" evidence="3">
    <location>
        <begin position="358"/>
        <end position="367"/>
    </location>
</feature>
<feature type="region of interest" description="Disordered" evidence="3">
    <location>
        <begin position="303"/>
        <end position="342"/>
    </location>
</feature>
<feature type="compositionally biased region" description="Basic and acidic residues" evidence="3">
    <location>
        <begin position="309"/>
        <end position="329"/>
    </location>
</feature>
<dbReference type="GO" id="GO:0045944">
    <property type="term" value="P:positive regulation of transcription by RNA polymerase II"/>
    <property type="evidence" value="ECO:0007669"/>
    <property type="project" value="TreeGrafter"/>
</dbReference>